<dbReference type="GO" id="GO:0016020">
    <property type="term" value="C:membrane"/>
    <property type="evidence" value="ECO:0007669"/>
    <property type="project" value="UniProtKB-SubCell"/>
</dbReference>
<accession>A0AA88S333</accession>
<dbReference type="AlphaFoldDB" id="A0AA88S333"/>
<proteinExistence type="inferred from homology"/>
<evidence type="ECO:0000256" key="2">
    <source>
        <dbReference type="ARBA" id="ARBA00006574"/>
    </source>
</evidence>
<keyword evidence="3 9" id="KW-0812">Transmembrane</keyword>
<evidence type="ECO:0000256" key="5">
    <source>
        <dbReference type="ARBA" id="ARBA00022989"/>
    </source>
</evidence>
<reference evidence="10" key="1">
    <citation type="submission" date="2022-12" db="EMBL/GenBank/DDBJ databases">
        <title>Draft genome assemblies for two species of Escallonia (Escalloniales).</title>
        <authorList>
            <person name="Chanderbali A."/>
            <person name="Dervinis C."/>
            <person name="Anghel I."/>
            <person name="Soltis D."/>
            <person name="Soltis P."/>
            <person name="Zapata F."/>
        </authorList>
    </citation>
    <scope>NUCLEOTIDE SEQUENCE</scope>
    <source>
        <strain evidence="10">UCBG92.1500</strain>
        <tissue evidence="10">Leaf</tissue>
    </source>
</reference>
<keyword evidence="6 9" id="KW-0472">Membrane</keyword>
<dbReference type="Proteomes" id="UP001187471">
    <property type="component" value="Unassembled WGS sequence"/>
</dbReference>
<keyword evidence="5 9" id="KW-1133">Transmembrane helix</keyword>
<evidence type="ECO:0000256" key="4">
    <source>
        <dbReference type="ARBA" id="ARBA00022821"/>
    </source>
</evidence>
<evidence type="ECO:0000256" key="9">
    <source>
        <dbReference type="SAM" id="Phobius"/>
    </source>
</evidence>
<dbReference type="PANTHER" id="PTHR31942">
    <property type="entry name" value="MLO-LIKE PROTEIN 1"/>
    <property type="match status" value="1"/>
</dbReference>
<keyword evidence="7" id="KW-0568">Pathogenesis-related protein</keyword>
<dbReference type="EMBL" id="JAVXUO010000142">
    <property type="protein sequence ID" value="KAK2995037.1"/>
    <property type="molecule type" value="Genomic_DNA"/>
</dbReference>
<comment type="similarity">
    <text evidence="2">Belongs to the MLO family.</text>
</comment>
<gene>
    <name evidence="10" type="ORF">RJ640_024480</name>
</gene>
<evidence type="ECO:0000256" key="3">
    <source>
        <dbReference type="ARBA" id="ARBA00022692"/>
    </source>
</evidence>
<feature type="transmembrane region" description="Helical" evidence="9">
    <location>
        <begin position="122"/>
        <end position="142"/>
    </location>
</feature>
<name>A0AA88S333_9ASTE</name>
<evidence type="ECO:0000313" key="10">
    <source>
        <dbReference type="EMBL" id="KAK2995037.1"/>
    </source>
</evidence>
<organism evidence="10 11">
    <name type="scientific">Escallonia rubra</name>
    <dbReference type="NCBI Taxonomy" id="112253"/>
    <lineage>
        <taxon>Eukaryota</taxon>
        <taxon>Viridiplantae</taxon>
        <taxon>Streptophyta</taxon>
        <taxon>Embryophyta</taxon>
        <taxon>Tracheophyta</taxon>
        <taxon>Spermatophyta</taxon>
        <taxon>Magnoliopsida</taxon>
        <taxon>eudicotyledons</taxon>
        <taxon>Gunneridae</taxon>
        <taxon>Pentapetalae</taxon>
        <taxon>asterids</taxon>
        <taxon>campanulids</taxon>
        <taxon>Escalloniales</taxon>
        <taxon>Escalloniaceae</taxon>
        <taxon>Escallonia</taxon>
    </lineage>
</organism>
<evidence type="ECO:0000256" key="6">
    <source>
        <dbReference type="ARBA" id="ARBA00023136"/>
    </source>
</evidence>
<dbReference type="InterPro" id="IPR004326">
    <property type="entry name" value="Mlo"/>
</dbReference>
<dbReference type="PANTHER" id="PTHR31942:SF52">
    <property type="entry name" value="MLO-LIKE PROTEIN 1"/>
    <property type="match status" value="1"/>
</dbReference>
<comment type="subcellular location">
    <subcellularLocation>
        <location evidence="1">Membrane</location>
        <topology evidence="1">Multi-pass membrane protein</topology>
    </subcellularLocation>
</comment>
<evidence type="ECO:0000313" key="11">
    <source>
        <dbReference type="Proteomes" id="UP001187471"/>
    </source>
</evidence>
<sequence>MNVTESVTAYRNSCSTPPPHPAAAPPRKISVPRFPTTNSSHISGFIAKMHSFFKQFYGSTTKTDYVALRLGFITMHCRGDPKFNFHKYMICALEDDFKKVVGIRQVILKPPRDIFVYRQINASIFLLMVYLFLLSDNLIFCLNAK</sequence>
<comment type="caution">
    <text evidence="10">The sequence shown here is derived from an EMBL/GenBank/DDBJ whole genome shotgun (WGS) entry which is preliminary data.</text>
</comment>
<dbReference type="Pfam" id="PF03094">
    <property type="entry name" value="Mlo"/>
    <property type="match status" value="1"/>
</dbReference>
<evidence type="ECO:0000256" key="8">
    <source>
        <dbReference type="SAM" id="MobiDB-lite"/>
    </source>
</evidence>
<feature type="compositionally biased region" description="Polar residues" evidence="8">
    <location>
        <begin position="1"/>
        <end position="15"/>
    </location>
</feature>
<keyword evidence="4" id="KW-0611">Plant defense</keyword>
<dbReference type="GO" id="GO:0006952">
    <property type="term" value="P:defense response"/>
    <property type="evidence" value="ECO:0007669"/>
    <property type="project" value="UniProtKB-KW"/>
</dbReference>
<protein>
    <submittedName>
        <fullName evidence="10">Uncharacterized protein</fullName>
    </submittedName>
</protein>
<keyword evidence="11" id="KW-1185">Reference proteome</keyword>
<evidence type="ECO:0000256" key="1">
    <source>
        <dbReference type="ARBA" id="ARBA00004141"/>
    </source>
</evidence>
<evidence type="ECO:0000256" key="7">
    <source>
        <dbReference type="ARBA" id="ARBA00023265"/>
    </source>
</evidence>
<feature type="region of interest" description="Disordered" evidence="8">
    <location>
        <begin position="1"/>
        <end position="28"/>
    </location>
</feature>